<dbReference type="EMBL" id="CP144745">
    <property type="protein sequence ID" value="WVZ50346.1"/>
    <property type="molecule type" value="Genomic_DNA"/>
</dbReference>
<dbReference type="AlphaFoldDB" id="A0AAQ3PNW1"/>
<sequence>MLVLKASGGLDRADVPLRLSFCCRRSYREGLHGYQEEILLFPLAVGIDGHFEQVNGVRPPKFKEVNKASGGLDRADVPLRLSFCCRRSYREGLHGYQEEILLFLLAVGIDAHFEQVNGVRPPKFKEVNKPANVNVAPSLIVPEVGMCFEYEDEAYKMYNTYVGKMDRAWMYDWQRPEKNFRDKLEKFIEAAKNDAMIKGVPHYYIWTHHGEEDSSGVGTDRTDQGISEFIVQDQNMDDLEEFFDADDLQMLDSGGVGTNGADYEPVASCSIDGMGFRDDVDGDDDNLEEMLKHFKADILTTWALETCPGEMRRFHAWYKWAARLGLRFMTVRILGHIFHTSGHDQMSIVDFSEFQNMFRLGWVDATAMTLWCIVTSNQQGQDFVDTIMEFLKVQGS</sequence>
<accession>A0AAQ3PNW1</accession>
<name>A0AAQ3PNW1_PASNO</name>
<reference evidence="1 2" key="1">
    <citation type="submission" date="2024-02" db="EMBL/GenBank/DDBJ databases">
        <title>High-quality chromosome-scale genome assembly of Pensacola bahiagrass (Paspalum notatum Flugge var. saurae).</title>
        <authorList>
            <person name="Vega J.M."/>
            <person name="Podio M."/>
            <person name="Orjuela J."/>
            <person name="Siena L.A."/>
            <person name="Pessino S.C."/>
            <person name="Combes M.C."/>
            <person name="Mariac C."/>
            <person name="Albertini E."/>
            <person name="Pupilli F."/>
            <person name="Ortiz J.P.A."/>
            <person name="Leblanc O."/>
        </authorList>
    </citation>
    <scope>NUCLEOTIDE SEQUENCE [LARGE SCALE GENOMIC DNA]</scope>
    <source>
        <strain evidence="1">R1</strain>
        <tissue evidence="1">Leaf</tissue>
    </source>
</reference>
<dbReference type="Proteomes" id="UP001341281">
    <property type="component" value="Chromosome 01"/>
</dbReference>
<keyword evidence="2" id="KW-1185">Reference proteome</keyword>
<protein>
    <submittedName>
        <fullName evidence="1">Uncharacterized protein</fullName>
    </submittedName>
</protein>
<organism evidence="1 2">
    <name type="scientific">Paspalum notatum var. saurae</name>
    <dbReference type="NCBI Taxonomy" id="547442"/>
    <lineage>
        <taxon>Eukaryota</taxon>
        <taxon>Viridiplantae</taxon>
        <taxon>Streptophyta</taxon>
        <taxon>Embryophyta</taxon>
        <taxon>Tracheophyta</taxon>
        <taxon>Spermatophyta</taxon>
        <taxon>Magnoliopsida</taxon>
        <taxon>Liliopsida</taxon>
        <taxon>Poales</taxon>
        <taxon>Poaceae</taxon>
        <taxon>PACMAD clade</taxon>
        <taxon>Panicoideae</taxon>
        <taxon>Andropogonodae</taxon>
        <taxon>Paspaleae</taxon>
        <taxon>Paspalinae</taxon>
        <taxon>Paspalum</taxon>
    </lineage>
</organism>
<proteinExistence type="predicted"/>
<evidence type="ECO:0000313" key="2">
    <source>
        <dbReference type="Proteomes" id="UP001341281"/>
    </source>
</evidence>
<evidence type="ECO:0000313" key="1">
    <source>
        <dbReference type="EMBL" id="WVZ50346.1"/>
    </source>
</evidence>
<gene>
    <name evidence="1" type="ORF">U9M48_001605</name>
</gene>